<gene>
    <name evidence="7" type="ORF">SLEP1_g59864</name>
</gene>
<keyword evidence="5" id="KW-0539">Nucleus</keyword>
<comment type="subcellular location">
    <subcellularLocation>
        <location evidence="1">Nucleus</location>
    </subcellularLocation>
</comment>
<dbReference type="GO" id="GO:0003677">
    <property type="term" value="F:DNA binding"/>
    <property type="evidence" value="ECO:0007669"/>
    <property type="project" value="UniProtKB-KW"/>
</dbReference>
<dbReference type="InterPro" id="IPR015300">
    <property type="entry name" value="DNA-bd_pseudobarrel_sf"/>
</dbReference>
<feature type="domain" description="TF-B3" evidence="6">
    <location>
        <begin position="5"/>
        <end position="94"/>
    </location>
</feature>
<dbReference type="CDD" id="cd10017">
    <property type="entry name" value="B3_DNA"/>
    <property type="match status" value="1"/>
</dbReference>
<keyword evidence="3" id="KW-0238">DNA-binding</keyword>
<keyword evidence="2" id="KW-0805">Transcription regulation</keyword>
<reference evidence="7 8" key="1">
    <citation type="journal article" date="2021" name="Commun. Biol.">
        <title>The genome of Shorea leprosula (Dipterocarpaceae) highlights the ecological relevance of drought in aseasonal tropical rainforests.</title>
        <authorList>
            <person name="Ng K.K.S."/>
            <person name="Kobayashi M.J."/>
            <person name="Fawcett J.A."/>
            <person name="Hatakeyama M."/>
            <person name="Paape T."/>
            <person name="Ng C.H."/>
            <person name="Ang C.C."/>
            <person name="Tnah L.H."/>
            <person name="Lee C.T."/>
            <person name="Nishiyama T."/>
            <person name="Sese J."/>
            <person name="O'Brien M.J."/>
            <person name="Copetti D."/>
            <person name="Mohd Noor M.I."/>
            <person name="Ong R.C."/>
            <person name="Putra M."/>
            <person name="Sireger I.Z."/>
            <person name="Indrioko S."/>
            <person name="Kosugi Y."/>
            <person name="Izuno A."/>
            <person name="Isagi Y."/>
            <person name="Lee S.L."/>
            <person name="Shimizu K.K."/>
        </authorList>
    </citation>
    <scope>NUCLEOTIDE SEQUENCE [LARGE SCALE GENOMIC DNA]</scope>
    <source>
        <strain evidence="7">214</strain>
    </source>
</reference>
<dbReference type="GO" id="GO:0005634">
    <property type="term" value="C:nucleus"/>
    <property type="evidence" value="ECO:0007669"/>
    <property type="project" value="UniProtKB-SubCell"/>
</dbReference>
<keyword evidence="4" id="KW-0804">Transcription</keyword>
<evidence type="ECO:0000256" key="3">
    <source>
        <dbReference type="ARBA" id="ARBA00023125"/>
    </source>
</evidence>
<evidence type="ECO:0000256" key="5">
    <source>
        <dbReference type="ARBA" id="ARBA00023242"/>
    </source>
</evidence>
<keyword evidence="8" id="KW-1185">Reference proteome</keyword>
<dbReference type="SMART" id="SM01019">
    <property type="entry name" value="B3"/>
    <property type="match status" value="1"/>
</dbReference>
<evidence type="ECO:0000256" key="1">
    <source>
        <dbReference type="ARBA" id="ARBA00004123"/>
    </source>
</evidence>
<sequence>MVMIFEKKLEENDIKHRMRLPSDSNWEQLPSARETLVVRDEDNNTRNFSYSKSSGRSYLSGNGWNGFVASKGLIVGNEISLYKTDDFYTIKIKN</sequence>
<evidence type="ECO:0000256" key="4">
    <source>
        <dbReference type="ARBA" id="ARBA00023163"/>
    </source>
</evidence>
<proteinExistence type="predicted"/>
<comment type="caution">
    <text evidence="7">The sequence shown here is derived from an EMBL/GenBank/DDBJ whole genome shotgun (WGS) entry which is preliminary data.</text>
</comment>
<name>A0AAV5MTL8_9ROSI</name>
<evidence type="ECO:0000313" key="8">
    <source>
        <dbReference type="Proteomes" id="UP001054252"/>
    </source>
</evidence>
<accession>A0AAV5MTL8</accession>
<dbReference type="EMBL" id="BPVZ01001276">
    <property type="protein sequence ID" value="GKV53331.1"/>
    <property type="molecule type" value="Genomic_DNA"/>
</dbReference>
<dbReference type="Pfam" id="PF02362">
    <property type="entry name" value="B3"/>
    <property type="match status" value="1"/>
</dbReference>
<protein>
    <recommendedName>
        <fullName evidence="6">TF-B3 domain-containing protein</fullName>
    </recommendedName>
</protein>
<dbReference type="Proteomes" id="UP001054252">
    <property type="component" value="Unassembled WGS sequence"/>
</dbReference>
<organism evidence="7 8">
    <name type="scientific">Rubroshorea leprosula</name>
    <dbReference type="NCBI Taxonomy" id="152421"/>
    <lineage>
        <taxon>Eukaryota</taxon>
        <taxon>Viridiplantae</taxon>
        <taxon>Streptophyta</taxon>
        <taxon>Embryophyta</taxon>
        <taxon>Tracheophyta</taxon>
        <taxon>Spermatophyta</taxon>
        <taxon>Magnoliopsida</taxon>
        <taxon>eudicotyledons</taxon>
        <taxon>Gunneridae</taxon>
        <taxon>Pentapetalae</taxon>
        <taxon>rosids</taxon>
        <taxon>malvids</taxon>
        <taxon>Malvales</taxon>
        <taxon>Dipterocarpaceae</taxon>
        <taxon>Rubroshorea</taxon>
    </lineage>
</organism>
<evidence type="ECO:0000256" key="2">
    <source>
        <dbReference type="ARBA" id="ARBA00023015"/>
    </source>
</evidence>
<dbReference type="SUPFAM" id="SSF101936">
    <property type="entry name" value="DNA-binding pseudobarrel domain"/>
    <property type="match status" value="1"/>
</dbReference>
<dbReference type="InterPro" id="IPR003340">
    <property type="entry name" value="B3_DNA-bd"/>
</dbReference>
<dbReference type="Gene3D" id="2.40.330.10">
    <property type="entry name" value="DNA-binding pseudobarrel domain"/>
    <property type="match status" value="1"/>
</dbReference>
<evidence type="ECO:0000259" key="6">
    <source>
        <dbReference type="SMART" id="SM01019"/>
    </source>
</evidence>
<evidence type="ECO:0000313" key="7">
    <source>
        <dbReference type="EMBL" id="GKV53331.1"/>
    </source>
</evidence>
<dbReference type="AlphaFoldDB" id="A0AAV5MTL8"/>